<dbReference type="EMBL" id="CP084167">
    <property type="protein sequence ID" value="UJG44649.1"/>
    <property type="molecule type" value="Genomic_DNA"/>
</dbReference>
<dbReference type="AlphaFoldDB" id="A0A9Y1BT47"/>
<proteinExistence type="predicted"/>
<reference evidence="1" key="1">
    <citation type="journal article" date="2022" name="Nat. Microbiol.">
        <title>Unique mobile elements and scalable gene flow at the prokaryote-eukaryote boundary revealed by circularized Asgard archaea genomes.</title>
        <authorList>
            <person name="Wu F."/>
            <person name="Speth D.R."/>
            <person name="Philosof A."/>
            <person name="Cremiere A."/>
            <person name="Narayanan A."/>
            <person name="Barco R.A."/>
            <person name="Connon S.A."/>
            <person name="Amend J.P."/>
            <person name="Antoshechkin I.A."/>
            <person name="Orphan V.J."/>
        </authorList>
    </citation>
    <scope>NUCLEOTIDE SEQUENCE</scope>
    <source>
        <strain evidence="1">PR6</strain>
    </source>
</reference>
<organism evidence="1">
    <name type="scientific">Candidatus Heimdallarchaeum endolithica</name>
    <dbReference type="NCBI Taxonomy" id="2876572"/>
    <lineage>
        <taxon>Archaea</taxon>
        <taxon>Promethearchaeati</taxon>
        <taxon>Candidatus Heimdallarchaeota</taxon>
        <taxon>Candidatus Heimdallarchaeia (ex Rinke et al. 2021) (nom. nud.)</taxon>
        <taxon>Candidatus Heimdallarchaeales</taxon>
        <taxon>Candidatus Heimdallarchaeaceae</taxon>
        <taxon>Candidatus Heimdallarchaeum</taxon>
    </lineage>
</organism>
<protein>
    <submittedName>
        <fullName evidence="1">HEAT repeat domain-containing protein</fullName>
    </submittedName>
</protein>
<accession>A0A9Y1BT47</accession>
<dbReference type="Gene3D" id="1.25.10.10">
    <property type="entry name" value="Leucine-rich Repeat Variant"/>
    <property type="match status" value="1"/>
</dbReference>
<evidence type="ECO:0000313" key="1">
    <source>
        <dbReference type="EMBL" id="UJG44649.1"/>
    </source>
</evidence>
<dbReference type="SUPFAM" id="SSF48371">
    <property type="entry name" value="ARM repeat"/>
    <property type="match status" value="1"/>
</dbReference>
<dbReference type="Proteomes" id="UP001200513">
    <property type="component" value="Chromosome"/>
</dbReference>
<dbReference type="Pfam" id="PF13646">
    <property type="entry name" value="HEAT_2"/>
    <property type="match status" value="1"/>
</dbReference>
<gene>
    <name evidence="1" type="ORF">K9W46_05585</name>
</gene>
<dbReference type="InterPro" id="IPR016024">
    <property type="entry name" value="ARM-type_fold"/>
</dbReference>
<name>A0A9Y1BT47_9ARCH</name>
<dbReference type="InterPro" id="IPR011989">
    <property type="entry name" value="ARM-like"/>
</dbReference>
<sequence length="314" mass="36750">MSWKSREELDREYFKRVREIEKKILSTEKESNDDQFSVQEVADLENRAEEESTTLPSETVFEQDKLVLDNETQEKQIIEEKIKTKKEAYDSFFLINILKRARDGKKSDRLSSIDKLSEYIDHDEVIQTLVEIARKDPYHICRAKAVSILADKIQSRYVKELILEKLTDSSKEVRKWVVWALKGDIQDKTIQAALIRHLIYAENSKQIKMWIINALSSCIENEDVEYAFLRLLKSNLSNEMRSLVIDALLTKVYDSEVLYGLSKHLFKEHNKTLRKKIILALKKVDNMDAKFTLERLSKVEKDKELKSLISSTSI</sequence>